<feature type="compositionally biased region" description="Low complexity" evidence="1">
    <location>
        <begin position="1"/>
        <end position="17"/>
    </location>
</feature>
<dbReference type="InterPro" id="IPR002645">
    <property type="entry name" value="STAS_dom"/>
</dbReference>
<feature type="region of interest" description="Disordered" evidence="1">
    <location>
        <begin position="1"/>
        <end position="33"/>
    </location>
</feature>
<feature type="domain" description="STAS" evidence="2">
    <location>
        <begin position="43"/>
        <end position="118"/>
    </location>
</feature>
<name>A0ABU2NHP5_9PSEU</name>
<dbReference type="Proteomes" id="UP001183202">
    <property type="component" value="Unassembled WGS sequence"/>
</dbReference>
<dbReference type="PROSITE" id="PS50801">
    <property type="entry name" value="STAS"/>
    <property type="match status" value="1"/>
</dbReference>
<protein>
    <submittedName>
        <fullName evidence="3">STAS domain-containing protein</fullName>
    </submittedName>
</protein>
<dbReference type="SUPFAM" id="SSF52091">
    <property type="entry name" value="SpoIIaa-like"/>
    <property type="match status" value="1"/>
</dbReference>
<comment type="caution">
    <text evidence="3">The sequence shown here is derived from an EMBL/GenBank/DDBJ whole genome shotgun (WGS) entry which is preliminary data.</text>
</comment>
<organism evidence="3 4">
    <name type="scientific">Pseudonocardia charpentierae</name>
    <dbReference type="NCBI Taxonomy" id="3075545"/>
    <lineage>
        <taxon>Bacteria</taxon>
        <taxon>Bacillati</taxon>
        <taxon>Actinomycetota</taxon>
        <taxon>Actinomycetes</taxon>
        <taxon>Pseudonocardiales</taxon>
        <taxon>Pseudonocardiaceae</taxon>
        <taxon>Pseudonocardia</taxon>
    </lineage>
</organism>
<evidence type="ECO:0000313" key="3">
    <source>
        <dbReference type="EMBL" id="MDT0353215.1"/>
    </source>
</evidence>
<dbReference type="EMBL" id="JAVREJ010000028">
    <property type="protein sequence ID" value="MDT0353215.1"/>
    <property type="molecule type" value="Genomic_DNA"/>
</dbReference>
<keyword evidence="4" id="KW-1185">Reference proteome</keyword>
<dbReference type="InterPro" id="IPR036513">
    <property type="entry name" value="STAS_dom_sf"/>
</dbReference>
<evidence type="ECO:0000256" key="1">
    <source>
        <dbReference type="SAM" id="MobiDB-lite"/>
    </source>
</evidence>
<reference evidence="4" key="1">
    <citation type="submission" date="2023-07" db="EMBL/GenBank/DDBJ databases">
        <title>30 novel species of actinomycetes from the DSMZ collection.</title>
        <authorList>
            <person name="Nouioui I."/>
        </authorList>
    </citation>
    <scope>NUCLEOTIDE SEQUENCE [LARGE SCALE GENOMIC DNA]</scope>
    <source>
        <strain evidence="4">DSM 45834</strain>
    </source>
</reference>
<dbReference type="CDD" id="cd07043">
    <property type="entry name" value="STAS_anti-anti-sigma_factors"/>
    <property type="match status" value="1"/>
</dbReference>
<gene>
    <name evidence="3" type="ORF">RM445_27250</name>
</gene>
<dbReference type="Pfam" id="PF01740">
    <property type="entry name" value="STAS"/>
    <property type="match status" value="1"/>
</dbReference>
<dbReference type="Gene3D" id="3.30.750.24">
    <property type="entry name" value="STAS domain"/>
    <property type="match status" value="1"/>
</dbReference>
<proteinExistence type="predicted"/>
<evidence type="ECO:0000259" key="2">
    <source>
        <dbReference type="PROSITE" id="PS50801"/>
    </source>
</evidence>
<sequence>MASHAAAATPADTTGVTPGQPANDHPAGWSWSTEPLPTRHGIIVVLRLGGEIDMLNQPELQTALTDTLTGRPHHLVVDLAAVTFCWVQGLVLLADTAEIATGNGTGYALSGLPAPIRRHVTLLWGDAFPTTYRTTAIAVSTIRADHTR</sequence>
<evidence type="ECO:0000313" key="4">
    <source>
        <dbReference type="Proteomes" id="UP001183202"/>
    </source>
</evidence>
<accession>A0ABU2NHP5</accession>